<dbReference type="Gene3D" id="2.120.10.10">
    <property type="match status" value="1"/>
</dbReference>
<dbReference type="CDD" id="cd15482">
    <property type="entry name" value="Sialidase_non-viral"/>
    <property type="match status" value="1"/>
</dbReference>
<dbReference type="InterPro" id="IPR036278">
    <property type="entry name" value="Sialidase_sf"/>
</dbReference>
<feature type="chain" id="PRO_5037694136" evidence="2">
    <location>
        <begin position="21"/>
        <end position="528"/>
    </location>
</feature>
<protein>
    <submittedName>
        <fullName evidence="3">Exo-alpha-sialidase</fullName>
    </submittedName>
</protein>
<accession>A0A934KL08</accession>
<keyword evidence="2" id="KW-0732">Signal</keyword>
<evidence type="ECO:0000313" key="4">
    <source>
        <dbReference type="Proteomes" id="UP000614410"/>
    </source>
</evidence>
<evidence type="ECO:0000313" key="3">
    <source>
        <dbReference type="EMBL" id="MBJ7607840.1"/>
    </source>
</evidence>
<gene>
    <name evidence="3" type="ORF">JF887_00195</name>
</gene>
<dbReference type="EMBL" id="JAEKNN010000003">
    <property type="protein sequence ID" value="MBJ7607840.1"/>
    <property type="molecule type" value="Genomic_DNA"/>
</dbReference>
<dbReference type="SUPFAM" id="SSF50939">
    <property type="entry name" value="Sialidases"/>
    <property type="match status" value="1"/>
</dbReference>
<reference evidence="3 4" key="1">
    <citation type="submission" date="2020-10" db="EMBL/GenBank/DDBJ databases">
        <title>Ca. Dormibacterota MAGs.</title>
        <authorList>
            <person name="Montgomery K."/>
        </authorList>
    </citation>
    <scope>NUCLEOTIDE SEQUENCE [LARGE SCALE GENOMIC DNA]</scope>
    <source>
        <strain evidence="3">Mitchell_Peninsula_5</strain>
    </source>
</reference>
<proteinExistence type="predicted"/>
<comment type="caution">
    <text evidence="3">The sequence shown here is derived from an EMBL/GenBank/DDBJ whole genome shotgun (WGS) entry which is preliminary data.</text>
</comment>
<dbReference type="AlphaFoldDB" id="A0A934KL08"/>
<organism evidence="3 4">
    <name type="scientific">Candidatus Amunia macphersoniae</name>
    <dbReference type="NCBI Taxonomy" id="3127014"/>
    <lineage>
        <taxon>Bacteria</taxon>
        <taxon>Bacillati</taxon>
        <taxon>Candidatus Dormiibacterota</taxon>
        <taxon>Candidatus Dormibacteria</taxon>
        <taxon>Candidatus Aeolococcales</taxon>
        <taxon>Candidatus Aeolococcaceae</taxon>
        <taxon>Candidatus Amunia</taxon>
    </lineage>
</organism>
<evidence type="ECO:0000256" key="2">
    <source>
        <dbReference type="SAM" id="SignalP"/>
    </source>
</evidence>
<feature type="region of interest" description="Disordered" evidence="1">
    <location>
        <begin position="37"/>
        <end position="59"/>
    </location>
</feature>
<dbReference type="Proteomes" id="UP000614410">
    <property type="component" value="Unassembled WGS sequence"/>
</dbReference>
<name>A0A934KL08_9BACT</name>
<sequence>MRTSFSITVVALLAATALTAAGAHHVGAETPLSFSSVQDLGGPGGEPSIQDDGNGNVYITSPVGGPAGVNRQVGVQFWHSSNGGASFGPSKNIGFQLGGFDSDVTTDNTGFLYVADLEAAATYITTSGDHGANFTSPVKSTQAGPEDDREWLTTVGSNTVYLTYHDLAAGVPLIFKSTDRGKTFTRAGNIFGTNSAFIADAAANTLLSKPVVDAAGNIFILTNTSTAAQNLNNNGTGPFDRLYLSESTDGGMTFTATLISDTSNGSTTNAKSGTYAKVFNQLAIDAGGNLYIAAAGTLMTPAAGAPNSNMFLIRGIKQGDGTYQWKNPVQLTSDHAQVFPAIAVGQAGQVAVGYYGTTTVAGCAASCYNDYRNDSNKFQYYVTETLNALDPNPTFSAPTQVTTTPPHPGGICTDGVFCGTPLSSGGNRNLADFESMTVDPAGNIELVIPADQDGTNTHNLFYKQATGPQLVPGATNGNGTGNRTYVNNTGGQVPEAPWASALLLVGAAGAAAVMVRGRRREDSPGTAR</sequence>
<feature type="signal peptide" evidence="2">
    <location>
        <begin position="1"/>
        <end position="20"/>
    </location>
</feature>
<evidence type="ECO:0000256" key="1">
    <source>
        <dbReference type="SAM" id="MobiDB-lite"/>
    </source>
</evidence>